<accession>A0AAN9Y481</accession>
<organism evidence="4 5">
    <name type="scientific">Parthenolecanium corni</name>
    <dbReference type="NCBI Taxonomy" id="536013"/>
    <lineage>
        <taxon>Eukaryota</taxon>
        <taxon>Metazoa</taxon>
        <taxon>Ecdysozoa</taxon>
        <taxon>Arthropoda</taxon>
        <taxon>Hexapoda</taxon>
        <taxon>Insecta</taxon>
        <taxon>Pterygota</taxon>
        <taxon>Neoptera</taxon>
        <taxon>Paraneoptera</taxon>
        <taxon>Hemiptera</taxon>
        <taxon>Sternorrhyncha</taxon>
        <taxon>Coccoidea</taxon>
        <taxon>Coccidae</taxon>
        <taxon>Parthenolecanium</taxon>
    </lineage>
</organism>
<keyword evidence="1" id="KW-0863">Zinc-finger</keyword>
<dbReference type="SUPFAM" id="SSF57667">
    <property type="entry name" value="beta-beta-alpha zinc fingers"/>
    <property type="match status" value="1"/>
</dbReference>
<dbReference type="InterPro" id="IPR013087">
    <property type="entry name" value="Znf_C2H2_type"/>
</dbReference>
<dbReference type="PROSITE" id="PS50157">
    <property type="entry name" value="ZINC_FINGER_C2H2_2"/>
    <property type="match status" value="3"/>
</dbReference>
<comment type="caution">
    <text evidence="4">The sequence shown here is derived from an EMBL/GenBank/DDBJ whole genome shotgun (WGS) entry which is preliminary data.</text>
</comment>
<protein>
    <recommendedName>
        <fullName evidence="3">C2H2-type domain-containing protein</fullName>
    </recommendedName>
</protein>
<feature type="compositionally biased region" description="Low complexity" evidence="2">
    <location>
        <begin position="1015"/>
        <end position="1040"/>
    </location>
</feature>
<evidence type="ECO:0000256" key="1">
    <source>
        <dbReference type="PROSITE-ProRule" id="PRU00042"/>
    </source>
</evidence>
<evidence type="ECO:0000256" key="2">
    <source>
        <dbReference type="SAM" id="MobiDB-lite"/>
    </source>
</evidence>
<keyword evidence="1" id="KW-0862">Zinc</keyword>
<dbReference type="InterPro" id="IPR057356">
    <property type="entry name" value="Znf-C2H2_ZNF592"/>
</dbReference>
<feature type="compositionally biased region" description="Basic and acidic residues" evidence="2">
    <location>
        <begin position="979"/>
        <end position="988"/>
    </location>
</feature>
<sequence length="1364" mass="149027">MAESVGLKFAAEINGVSEEVSSRSIKPKAAAPANAIESQSQSTSILYEKLTHNIEEEANCRRSSESSSSDSSIVYNGITDKAATDGSSNSTPKSTSVLESIDEVVSAGVTASSLSSVMIVSPSTTTVAKNVEPMKNSTLYVLNGNVLKEVNDVDKVKTDKVNYVCVTANNLGSVIKKIQGENAAKNGISLTGSGGELDSEKSKFISSAPTILQLSHPSLKGSCPKIAFTVSPTIVTKPSTNTCEILRSKLLENPTAGQSVSKEMAAARAKADRGASIGLSTVKQDQVQDSPAVAKARSELVRCRKALIEAAIHPQLPIYSPPAFYTGPTYSCEECEDSFSSPEGLSNHKNRRSVLFSYACPVCKKTLEFYSRCMFLLHVRSHDVAVKACFLTISIIPANKLNFPVLSDELWRNEVETVSLLDTGYDISSADRSSPTADKSATSESSQTSQFVRRLKKRKASPPLDESADERQMPVEDKPAAVERLETAELSSDDGVAANAGISSSHIDGTTDEPAGAVTIRAKKMRKKRSLSSVPTTPSLKPAPASRLTTYTTTNCTSTTPTPSLSRQVECSASKSGRNTPVFSTGCSPPANSAARNSASPLDEIHLTSSDEDEATPPDTDNDKLVTCRECGETVPSMTSHYRASNLPLKEFPCEQCKFFNPSACALVAHTRMHSRSVPYICPDCGFYFNSIDSFLVHVKQVCFYDYKTIRFKCPECSLLKPSVPLFIEHLKRCHIREVFKCSVCITSSYSARIVQAHMERFHPESTSNVLEGYRCMLCPNVLVAKQSINVHVKKHVFGLHHLRYVYICKFCKKFASGRMSKFEAHYYDCADRPRTPSPSPSRMARRTSTGPPCGRRSPEKDPLSMEDGEADRLKAEYVPKTKWCVMCRTTKLNEHSKSLFCNACVSYVNADGSGSGAADDAQSERLKKTEAVAGGRSKRKLKCKLCKQLLNRDWSTITNHYLLDHHADFDVGSTAKSREGAAVKSREGVVTAGSSTAPRKRKSSALKQEPAVPTTSSCSSTTTSCSSTTTSCSSTTTSSTAIGASTTVANVAPAKMSKVECKYRCVKCGFSTNVRNDFHEHIVSHKTQSNTNYQCLECGECFIVKPSLEKHLIVVHKVRDFSEYDRDNRISGSDNDSDDQSKEKAVAENQCEVCYMQCDSKQQYDRHIRTHGMAFVAMQSRAKNMGIVCRGVAWAFIKEKPHYRSRTCACQLTRLGQVLLSGSKVSCSSQNDAPTAEDLIAARAPLFEEKVILTTKTDHASSDRSDNKQKSDVKDSGEGFSVFESKHVVEIPKGDSSWVSVMEEEVILPALFPPFAVLFVLLRSAAQSILRVVCQSRFAFVPLSCLAFSPRYFDLTLICRKFY</sequence>
<evidence type="ECO:0000313" key="5">
    <source>
        <dbReference type="Proteomes" id="UP001367676"/>
    </source>
</evidence>
<feature type="compositionally biased region" description="Low complexity" evidence="2">
    <location>
        <begin position="549"/>
        <end position="562"/>
    </location>
</feature>
<feature type="compositionally biased region" description="Low complexity" evidence="2">
    <location>
        <begin position="841"/>
        <end position="850"/>
    </location>
</feature>
<feature type="domain" description="C2H2-type" evidence="3">
    <location>
        <begin position="330"/>
        <end position="349"/>
    </location>
</feature>
<dbReference type="PROSITE" id="PS00028">
    <property type="entry name" value="ZINC_FINGER_C2H2_1"/>
    <property type="match status" value="3"/>
</dbReference>
<feature type="region of interest" description="Disordered" evidence="2">
    <location>
        <begin position="428"/>
        <end position="577"/>
    </location>
</feature>
<dbReference type="PANTHER" id="PTHR47222">
    <property type="entry name" value="ZINC FINGER PROTEIN 532-RELATED"/>
    <property type="match status" value="1"/>
</dbReference>
<dbReference type="Pfam" id="PF25412">
    <property type="entry name" value="zf-C2H2_ZNF592"/>
    <property type="match status" value="1"/>
</dbReference>
<gene>
    <name evidence="4" type="ORF">V9T40_000099</name>
</gene>
<evidence type="ECO:0000313" key="4">
    <source>
        <dbReference type="EMBL" id="KAK7585920.1"/>
    </source>
</evidence>
<feature type="region of interest" description="Disordered" evidence="2">
    <location>
        <begin position="834"/>
        <end position="868"/>
    </location>
</feature>
<feature type="compositionally biased region" description="Low complexity" evidence="2">
    <location>
        <begin position="27"/>
        <end position="36"/>
    </location>
</feature>
<dbReference type="Gene3D" id="3.30.160.60">
    <property type="entry name" value="Classic Zinc Finger"/>
    <property type="match status" value="3"/>
</dbReference>
<name>A0AAN9Y481_9HEMI</name>
<feature type="compositionally biased region" description="Basic residues" evidence="2">
    <location>
        <begin position="521"/>
        <end position="530"/>
    </location>
</feature>
<proteinExistence type="predicted"/>
<dbReference type="EMBL" id="JBBCAQ010000028">
    <property type="protein sequence ID" value="KAK7585920.1"/>
    <property type="molecule type" value="Genomic_DNA"/>
</dbReference>
<feature type="domain" description="C2H2-type" evidence="3">
    <location>
        <begin position="1094"/>
        <end position="1117"/>
    </location>
</feature>
<dbReference type="InterPro" id="IPR036236">
    <property type="entry name" value="Znf_C2H2_sf"/>
</dbReference>
<feature type="domain" description="C2H2-type" evidence="3">
    <location>
        <begin position="652"/>
        <end position="679"/>
    </location>
</feature>
<feature type="region of interest" description="Disordered" evidence="2">
    <location>
        <begin position="979"/>
        <end position="1040"/>
    </location>
</feature>
<dbReference type="PANTHER" id="PTHR47222:SF5">
    <property type="entry name" value="LOW QUALITY PROTEIN: ZINC FINGER PROTEIN 532-LIKE"/>
    <property type="match status" value="1"/>
</dbReference>
<feature type="compositionally biased region" description="Polar residues" evidence="2">
    <location>
        <begin position="563"/>
        <end position="577"/>
    </location>
</feature>
<feature type="compositionally biased region" description="Basic and acidic residues" evidence="2">
    <location>
        <begin position="469"/>
        <end position="487"/>
    </location>
</feature>
<reference evidence="4 5" key="1">
    <citation type="submission" date="2024-03" db="EMBL/GenBank/DDBJ databases">
        <title>Adaptation during the transition from Ophiocordyceps entomopathogen to insect associate is accompanied by gene loss and intensified selection.</title>
        <authorList>
            <person name="Ward C.M."/>
            <person name="Onetto C.A."/>
            <person name="Borneman A.R."/>
        </authorList>
    </citation>
    <scope>NUCLEOTIDE SEQUENCE [LARGE SCALE GENOMIC DNA]</scope>
    <source>
        <strain evidence="4">AWRI1</strain>
        <tissue evidence="4">Single Adult Female</tissue>
    </source>
</reference>
<dbReference type="GO" id="GO:0008270">
    <property type="term" value="F:zinc ion binding"/>
    <property type="evidence" value="ECO:0007669"/>
    <property type="project" value="UniProtKB-KW"/>
</dbReference>
<dbReference type="SMART" id="SM00355">
    <property type="entry name" value="ZnF_C2H2"/>
    <property type="match status" value="11"/>
</dbReference>
<dbReference type="InterPro" id="IPR045914">
    <property type="entry name" value="Zn532-like"/>
</dbReference>
<dbReference type="Proteomes" id="UP001367676">
    <property type="component" value="Unassembled WGS sequence"/>
</dbReference>
<feature type="region of interest" description="Disordered" evidence="2">
    <location>
        <begin position="16"/>
        <end position="42"/>
    </location>
</feature>
<keyword evidence="5" id="KW-1185">Reference proteome</keyword>
<keyword evidence="1" id="KW-0479">Metal-binding</keyword>
<feature type="compositionally biased region" description="Polar residues" evidence="2">
    <location>
        <begin position="430"/>
        <end position="451"/>
    </location>
</feature>
<evidence type="ECO:0000259" key="3">
    <source>
        <dbReference type="PROSITE" id="PS50157"/>
    </source>
</evidence>